<dbReference type="Proteomes" id="UP000031838">
    <property type="component" value="Chromosome 2"/>
</dbReference>
<dbReference type="HOGENOM" id="CLU_638855_0_0_4"/>
<dbReference type="KEGG" id="bgp:BGL_2c10410"/>
<organism evidence="1 2">
    <name type="scientific">Burkholderia plantarii</name>
    <dbReference type="NCBI Taxonomy" id="41899"/>
    <lineage>
        <taxon>Bacteria</taxon>
        <taxon>Pseudomonadati</taxon>
        <taxon>Pseudomonadota</taxon>
        <taxon>Betaproteobacteria</taxon>
        <taxon>Burkholderiales</taxon>
        <taxon>Burkholderiaceae</taxon>
        <taxon>Burkholderia</taxon>
    </lineage>
</organism>
<proteinExistence type="predicted"/>
<sequence>MQASLLPPKANHHGNLLWNTGEHAGLATEIDHACRQLTALGYWASAFPDGDGVVFAVPAGTSDADMLEHFRAAFTWLDISLKTGSNTHAELAELDGDRMIPCTFAVPLDKIFIEAPFNIADYRFFPRRSSDEAADQERVDEFDREYVEFELTVSNQELLQTAVSIDAENRLINRVLNHAETALDVIRTTCSRFDRIEYTPNPAGQCTDGVYRIHVEPHGTTYFKPQILSGISRPISANNNWLGPEVDVPFSPELPVLVAMLAGTIAGPLIDASFIAIRACRYAFYAIAPEAQFLSLVFALDGLISPDPKWRGWKQRTFVAAAISQCNARRFKATLTDYDALYADVRNPLVHDAKHFEDLSSSPEASSQKIYEAIKDVVDFIGRESFTDRPAFNARIIAFLQDEAIKAQYTEVIDTVSAARGKHPEIPKW</sequence>
<evidence type="ECO:0000313" key="1">
    <source>
        <dbReference type="EMBL" id="AJK49119.1"/>
    </source>
</evidence>
<keyword evidence="2" id="KW-1185">Reference proteome</keyword>
<gene>
    <name evidence="1" type="ORF">BGL_2c10410</name>
</gene>
<evidence type="ECO:0008006" key="3">
    <source>
        <dbReference type="Google" id="ProtNLM"/>
    </source>
</evidence>
<evidence type="ECO:0000313" key="2">
    <source>
        <dbReference type="Proteomes" id="UP000031838"/>
    </source>
</evidence>
<dbReference type="EMBL" id="CP002581">
    <property type="protein sequence ID" value="AJK49119.1"/>
    <property type="molecule type" value="Genomic_DNA"/>
</dbReference>
<accession>A0A0B6S3X0</accession>
<protein>
    <recommendedName>
        <fullName evidence="3">Apea-like HEPN domain-containing protein</fullName>
    </recommendedName>
</protein>
<reference evidence="2" key="1">
    <citation type="submission" date="2011-03" db="EMBL/GenBank/DDBJ databases">
        <authorList>
            <person name="Voget S."/>
            <person name="Streit W.R."/>
            <person name="Jaeger K.E."/>
            <person name="Daniel R."/>
        </authorList>
    </citation>
    <scope>NUCLEOTIDE SEQUENCE [LARGE SCALE GENOMIC DNA]</scope>
    <source>
        <strain evidence="2">PG1</strain>
    </source>
</reference>
<name>A0A0B6S3X0_BURPL</name>
<reference evidence="1 2" key="2">
    <citation type="journal article" date="2016" name="Appl. Microbiol. Biotechnol.">
        <title>Mutations improving production and secretion of extracellular lipase by Burkholderia glumae PG1.</title>
        <authorList>
            <person name="Knapp A."/>
            <person name="Voget S."/>
            <person name="Gao R."/>
            <person name="Zaburannyi N."/>
            <person name="Krysciak D."/>
            <person name="Breuer M."/>
            <person name="Hauer B."/>
            <person name="Streit W.R."/>
            <person name="Muller R."/>
            <person name="Daniel R."/>
            <person name="Jaeger K.E."/>
        </authorList>
    </citation>
    <scope>NUCLEOTIDE SEQUENCE [LARGE SCALE GENOMIC DNA]</scope>
    <source>
        <strain evidence="1 2">PG1</strain>
    </source>
</reference>
<dbReference type="AlphaFoldDB" id="A0A0B6S3X0"/>